<protein>
    <recommendedName>
        <fullName evidence="2">No apical meristem-associated C-terminal domain-containing protein</fullName>
    </recommendedName>
</protein>
<dbReference type="EMBL" id="SZYD01000016">
    <property type="protein sequence ID" value="KAD3338221.1"/>
    <property type="molecule type" value="Genomic_DNA"/>
</dbReference>
<feature type="region of interest" description="Disordered" evidence="1">
    <location>
        <begin position="99"/>
        <end position="138"/>
    </location>
</feature>
<accession>A0A5N6MDH2</accession>
<dbReference type="PANTHER" id="PTHR45023">
    <property type="match status" value="1"/>
</dbReference>
<feature type="domain" description="No apical meristem-associated C-terminal" evidence="2">
    <location>
        <begin position="244"/>
        <end position="402"/>
    </location>
</feature>
<dbReference type="OrthoDB" id="1225588at2759"/>
<gene>
    <name evidence="3" type="ORF">E3N88_33742</name>
</gene>
<reference evidence="3 4" key="1">
    <citation type="submission" date="2019-05" db="EMBL/GenBank/DDBJ databases">
        <title>Mikania micrantha, genome provides insights into the molecular mechanism of rapid growth.</title>
        <authorList>
            <person name="Liu B."/>
        </authorList>
    </citation>
    <scope>NUCLEOTIDE SEQUENCE [LARGE SCALE GENOMIC DNA]</scope>
    <source>
        <strain evidence="3">NLD-2019</strain>
        <tissue evidence="3">Leaf</tissue>
    </source>
</reference>
<evidence type="ECO:0000313" key="3">
    <source>
        <dbReference type="EMBL" id="KAD3338221.1"/>
    </source>
</evidence>
<keyword evidence="4" id="KW-1185">Reference proteome</keyword>
<evidence type="ECO:0000313" key="4">
    <source>
        <dbReference type="Proteomes" id="UP000326396"/>
    </source>
</evidence>
<organism evidence="3 4">
    <name type="scientific">Mikania micrantha</name>
    <name type="common">bitter vine</name>
    <dbReference type="NCBI Taxonomy" id="192012"/>
    <lineage>
        <taxon>Eukaryota</taxon>
        <taxon>Viridiplantae</taxon>
        <taxon>Streptophyta</taxon>
        <taxon>Embryophyta</taxon>
        <taxon>Tracheophyta</taxon>
        <taxon>Spermatophyta</taxon>
        <taxon>Magnoliopsida</taxon>
        <taxon>eudicotyledons</taxon>
        <taxon>Gunneridae</taxon>
        <taxon>Pentapetalae</taxon>
        <taxon>asterids</taxon>
        <taxon>campanulids</taxon>
        <taxon>Asterales</taxon>
        <taxon>Asteraceae</taxon>
        <taxon>Asteroideae</taxon>
        <taxon>Heliantheae alliance</taxon>
        <taxon>Eupatorieae</taxon>
        <taxon>Mikania</taxon>
    </lineage>
</organism>
<dbReference type="AlphaFoldDB" id="A0A5N6MDH2"/>
<comment type="caution">
    <text evidence="3">The sequence shown here is derived from an EMBL/GenBank/DDBJ whole genome shotgun (WGS) entry which is preliminary data.</text>
</comment>
<dbReference type="Proteomes" id="UP000326396">
    <property type="component" value="Linkage Group LG6"/>
</dbReference>
<proteinExistence type="predicted"/>
<name>A0A5N6MDH2_9ASTR</name>
<evidence type="ECO:0000259" key="2">
    <source>
        <dbReference type="Pfam" id="PF14303"/>
    </source>
</evidence>
<feature type="region of interest" description="Disordered" evidence="1">
    <location>
        <begin position="1"/>
        <end position="32"/>
    </location>
</feature>
<evidence type="ECO:0000256" key="1">
    <source>
        <dbReference type="SAM" id="MobiDB-lite"/>
    </source>
</evidence>
<dbReference type="Pfam" id="PF14303">
    <property type="entry name" value="NAM-associated"/>
    <property type="match status" value="1"/>
</dbReference>
<feature type="compositionally biased region" description="Polar residues" evidence="1">
    <location>
        <begin position="277"/>
        <end position="289"/>
    </location>
</feature>
<feature type="compositionally biased region" description="Basic and acidic residues" evidence="1">
    <location>
        <begin position="100"/>
        <end position="114"/>
    </location>
</feature>
<feature type="region of interest" description="Disordered" evidence="1">
    <location>
        <begin position="265"/>
        <end position="325"/>
    </location>
</feature>
<dbReference type="PANTHER" id="PTHR45023:SF4">
    <property type="entry name" value="GLYCINE-RICH PROTEIN-RELATED"/>
    <property type="match status" value="1"/>
</dbReference>
<dbReference type="InterPro" id="IPR029466">
    <property type="entry name" value="NAM-associated_C"/>
</dbReference>
<sequence length="422" mass="48723">MDPRAPFSVTRMLDDDDGEERNSPQPPSFAQFLQPHSFSQFSQLGGFSQFHQSPGFSQPASFSQFPQPAFDFQSVSQWQHFQQWQQFQQILQKQQSHVQVEQHVEESPSKSKAENKKKKKEKIVIENDEQPSKVNRQKWPQSDEVLLAQAMISISENPIIGNNQTGDAYWNKIETYYNDAPPIVSRDAHNLRSHWHMFKSKVNRFNDLYLQVKSCYRSGWSDDQYLVEARLLYINDPSNKTSAPFTYEHVWNVVKDHGKYNSATKVHGFQAPKRSKTNNSGGYASSASDANFGDNPEMFVSLEDGDDEQEPPYESPSHPIGRDKAKAKAKLKGKATEESSEYELKKLSLIHDLSLSNKVRTQAIEKFEKRIDKFLELKQKKMEIEERKLLFIDTSHMNSFQRAEHEAVCNEIRKKYGYAQGN</sequence>